<gene>
    <name evidence="1" type="ORF">SDC9_206856</name>
</gene>
<organism evidence="1">
    <name type="scientific">bioreactor metagenome</name>
    <dbReference type="NCBI Taxonomy" id="1076179"/>
    <lineage>
        <taxon>unclassified sequences</taxon>
        <taxon>metagenomes</taxon>
        <taxon>ecological metagenomes</taxon>
    </lineage>
</organism>
<evidence type="ECO:0000313" key="1">
    <source>
        <dbReference type="EMBL" id="MPN59137.1"/>
    </source>
</evidence>
<protein>
    <submittedName>
        <fullName evidence="1">Uncharacterized protein</fullName>
    </submittedName>
</protein>
<name>A0A645J6W0_9ZZZZ</name>
<comment type="caution">
    <text evidence="1">The sequence shown here is derived from an EMBL/GenBank/DDBJ whole genome shotgun (WGS) entry which is preliminary data.</text>
</comment>
<dbReference type="EMBL" id="VSSQ01132795">
    <property type="protein sequence ID" value="MPN59137.1"/>
    <property type="molecule type" value="Genomic_DNA"/>
</dbReference>
<accession>A0A645J6W0</accession>
<reference evidence="1" key="1">
    <citation type="submission" date="2019-08" db="EMBL/GenBank/DDBJ databases">
        <authorList>
            <person name="Kucharzyk K."/>
            <person name="Murdoch R.W."/>
            <person name="Higgins S."/>
            <person name="Loffler F."/>
        </authorList>
    </citation>
    <scope>NUCLEOTIDE SEQUENCE</scope>
</reference>
<dbReference type="AlphaFoldDB" id="A0A645J6W0"/>
<sequence>MQLAHRGGDIGQLDDIGLRRERQLAQVSQVVRSALGFGQKVGELAQDTACQRDIAGLHIDAGRCCKSTDHRQECTGSQAGSLVSQGIDDGGLLRTHLLSQVVKKGGKVPWACIPGLRNGA</sequence>
<proteinExistence type="predicted"/>